<dbReference type="PANTHER" id="PTHR12857">
    <property type="entry name" value="CXXC MOTIF CONTAINING ZINC BINDING PROTEIN"/>
    <property type="match status" value="1"/>
</dbReference>
<comment type="caution">
    <text evidence="4">The sequence shown here is derived from an EMBL/GenBank/DDBJ whole genome shotgun (WGS) entry which is preliminary data.</text>
</comment>
<evidence type="ECO:0000256" key="3">
    <source>
        <dbReference type="ARBA" id="ARBA00022833"/>
    </source>
</evidence>
<evidence type="ECO:0000256" key="1">
    <source>
        <dbReference type="ARBA" id="ARBA00007818"/>
    </source>
</evidence>
<name>A0A4Z1SQM1_GIAMU</name>
<dbReference type="VEuPathDB" id="GiardiaDB:GMRT_15228"/>
<keyword evidence="3" id="KW-0862">Zinc</keyword>
<evidence type="ECO:0000256" key="2">
    <source>
        <dbReference type="ARBA" id="ARBA00022723"/>
    </source>
</evidence>
<evidence type="ECO:0000313" key="5">
    <source>
        <dbReference type="Proteomes" id="UP000315496"/>
    </source>
</evidence>
<dbReference type="SUPFAM" id="SSF141678">
    <property type="entry name" value="MAL13P1.257-like"/>
    <property type="match status" value="1"/>
</dbReference>
<dbReference type="PANTHER" id="PTHR12857:SF0">
    <property type="entry name" value="CXXC MOTIF CONTAINING ZINC BINDING PROTEIN"/>
    <property type="match status" value="1"/>
</dbReference>
<evidence type="ECO:0000313" key="4">
    <source>
        <dbReference type="EMBL" id="TNJ28152.1"/>
    </source>
</evidence>
<keyword evidence="5" id="KW-1185">Reference proteome</keyword>
<accession>A0A4Z1SQM1</accession>
<gene>
    <name evidence="4" type="ORF">GMRT_15228</name>
</gene>
<organism evidence="4 5">
    <name type="scientific">Giardia muris</name>
    <dbReference type="NCBI Taxonomy" id="5742"/>
    <lineage>
        <taxon>Eukaryota</taxon>
        <taxon>Metamonada</taxon>
        <taxon>Diplomonadida</taxon>
        <taxon>Hexamitidae</taxon>
        <taxon>Giardiinae</taxon>
        <taxon>Giardia</taxon>
    </lineage>
</organism>
<comment type="similarity">
    <text evidence="1">Belongs to the UPF0587 family.</text>
</comment>
<protein>
    <recommendedName>
        <fullName evidence="6">DUF866 domain-containing protein</fullName>
    </recommendedName>
</protein>
<evidence type="ECO:0008006" key="6">
    <source>
        <dbReference type="Google" id="ProtNLM"/>
    </source>
</evidence>
<reference evidence="4 5" key="1">
    <citation type="submission" date="2019-05" db="EMBL/GenBank/DDBJ databases">
        <title>The compact genome of Giardia muris reveals important steps in the evolution of intestinal protozoan parasites.</title>
        <authorList>
            <person name="Xu F."/>
            <person name="Jimenez-Gonzalez A."/>
            <person name="Einarsson E."/>
            <person name="Astvaldsson A."/>
            <person name="Peirasmaki D."/>
            <person name="Eckmann L."/>
            <person name="Andersson J.O."/>
            <person name="Svard S.G."/>
            <person name="Jerlstrom-Hultqvist J."/>
        </authorList>
    </citation>
    <scope>NUCLEOTIDE SEQUENCE [LARGE SCALE GENOMIC DNA]</scope>
    <source>
        <strain evidence="4 5">Roberts-Thomson</strain>
    </source>
</reference>
<dbReference type="EMBL" id="VDLU01000002">
    <property type="protein sequence ID" value="TNJ28152.1"/>
    <property type="molecule type" value="Genomic_DNA"/>
</dbReference>
<dbReference type="AlphaFoldDB" id="A0A4Z1SQM1"/>
<dbReference type="Pfam" id="PF05907">
    <property type="entry name" value="CXXC_Zn-b_euk"/>
    <property type="match status" value="1"/>
</dbReference>
<keyword evidence="2" id="KW-0479">Metal-binding</keyword>
<dbReference type="OrthoDB" id="10248838at2759"/>
<dbReference type="GO" id="GO:0008270">
    <property type="term" value="F:zinc ion binding"/>
    <property type="evidence" value="ECO:0007669"/>
    <property type="project" value="TreeGrafter"/>
</dbReference>
<dbReference type="Proteomes" id="UP000315496">
    <property type="component" value="Chromosome 2"/>
</dbReference>
<sequence>MTKFLLLLGVESTKIASVRRPPNGRLLVQFRCTKCGEETKMISFSPDERIDIPNSRGTTNLHYTCKACSSRCNVEVTGEHVYDNQEALQKPILELEIRGSLEPITWSLVEFMAISTVGTEFIGDGSAKDWCDYDEALEEQVELISLTYTVK</sequence>
<proteinExistence type="inferred from homology"/>
<dbReference type="InterPro" id="IPR008584">
    <property type="entry name" value="CXXC_Zn-binding_euk"/>
</dbReference>